<protein>
    <submittedName>
        <fullName evidence="1">Uncharacterized protein</fullName>
    </submittedName>
</protein>
<dbReference type="AlphaFoldDB" id="A0A5N6NXF8"/>
<evidence type="ECO:0000313" key="1">
    <source>
        <dbReference type="EMBL" id="KAD5508376.1"/>
    </source>
</evidence>
<gene>
    <name evidence="1" type="ORF">E3N88_16079</name>
</gene>
<accession>A0A5N6NXF8</accession>
<organism evidence="1 2">
    <name type="scientific">Mikania micrantha</name>
    <name type="common">bitter vine</name>
    <dbReference type="NCBI Taxonomy" id="192012"/>
    <lineage>
        <taxon>Eukaryota</taxon>
        <taxon>Viridiplantae</taxon>
        <taxon>Streptophyta</taxon>
        <taxon>Embryophyta</taxon>
        <taxon>Tracheophyta</taxon>
        <taxon>Spermatophyta</taxon>
        <taxon>Magnoliopsida</taxon>
        <taxon>eudicotyledons</taxon>
        <taxon>Gunneridae</taxon>
        <taxon>Pentapetalae</taxon>
        <taxon>asterids</taxon>
        <taxon>campanulids</taxon>
        <taxon>Asterales</taxon>
        <taxon>Asteraceae</taxon>
        <taxon>Asteroideae</taxon>
        <taxon>Heliantheae alliance</taxon>
        <taxon>Eupatorieae</taxon>
        <taxon>Mikania</taxon>
    </lineage>
</organism>
<evidence type="ECO:0000313" key="2">
    <source>
        <dbReference type="Proteomes" id="UP000326396"/>
    </source>
</evidence>
<comment type="caution">
    <text evidence="1">The sequence shown here is derived from an EMBL/GenBank/DDBJ whole genome shotgun (WGS) entry which is preliminary data.</text>
</comment>
<name>A0A5N6NXF8_9ASTR</name>
<dbReference type="Proteomes" id="UP000326396">
    <property type="component" value="Linkage Group LG16"/>
</dbReference>
<proteinExistence type="predicted"/>
<dbReference type="EMBL" id="SZYD01000008">
    <property type="protein sequence ID" value="KAD5508376.1"/>
    <property type="molecule type" value="Genomic_DNA"/>
</dbReference>
<reference evidence="1 2" key="1">
    <citation type="submission" date="2019-05" db="EMBL/GenBank/DDBJ databases">
        <title>Mikania micrantha, genome provides insights into the molecular mechanism of rapid growth.</title>
        <authorList>
            <person name="Liu B."/>
        </authorList>
    </citation>
    <scope>NUCLEOTIDE SEQUENCE [LARGE SCALE GENOMIC DNA]</scope>
    <source>
        <strain evidence="1">NLD-2019</strain>
        <tissue evidence="1">Leaf</tissue>
    </source>
</reference>
<sequence length="67" mass="7382">MSNDLRSWFVTFPNGMIPLVEIGGVTTKGCRTQTRALTQTLALSLTPTHVTSAASRRTGMHDLRNEH</sequence>
<keyword evidence="2" id="KW-1185">Reference proteome</keyword>